<evidence type="ECO:0000313" key="6">
    <source>
        <dbReference type="EMBL" id="MCK9684348.1"/>
    </source>
</evidence>
<dbReference type="Proteomes" id="UP001139353">
    <property type="component" value="Unassembled WGS sequence"/>
</dbReference>
<evidence type="ECO:0000256" key="3">
    <source>
        <dbReference type="ARBA" id="ARBA00022989"/>
    </source>
</evidence>
<protein>
    <submittedName>
        <fullName evidence="6">DoxX family protein</fullName>
    </submittedName>
</protein>
<feature type="transmembrane region" description="Helical" evidence="5">
    <location>
        <begin position="58"/>
        <end position="76"/>
    </location>
</feature>
<evidence type="ECO:0000256" key="4">
    <source>
        <dbReference type="ARBA" id="ARBA00023136"/>
    </source>
</evidence>
<evidence type="ECO:0000256" key="1">
    <source>
        <dbReference type="ARBA" id="ARBA00004141"/>
    </source>
</evidence>
<keyword evidence="4 5" id="KW-0472">Membrane</keyword>
<organism evidence="6 7">
    <name type="scientific">Scleromatobacter humisilvae</name>
    <dbReference type="NCBI Taxonomy" id="2897159"/>
    <lineage>
        <taxon>Bacteria</taxon>
        <taxon>Pseudomonadati</taxon>
        <taxon>Pseudomonadota</taxon>
        <taxon>Betaproteobacteria</taxon>
        <taxon>Burkholderiales</taxon>
        <taxon>Sphaerotilaceae</taxon>
        <taxon>Scleromatobacter</taxon>
    </lineage>
</organism>
<keyword evidence="7" id="KW-1185">Reference proteome</keyword>
<feature type="transmembrane region" description="Helical" evidence="5">
    <location>
        <begin position="81"/>
        <end position="99"/>
    </location>
</feature>
<dbReference type="RefSeq" id="WP_275680381.1">
    <property type="nucleotide sequence ID" value="NZ_JAJLJH010000001.1"/>
</dbReference>
<dbReference type="InterPro" id="IPR032808">
    <property type="entry name" value="DoxX"/>
</dbReference>
<dbReference type="Pfam" id="PF13564">
    <property type="entry name" value="DoxX_2"/>
    <property type="match status" value="1"/>
</dbReference>
<proteinExistence type="predicted"/>
<keyword evidence="2 5" id="KW-0812">Transmembrane</keyword>
<accession>A0A9X2BX96</accession>
<comment type="caution">
    <text evidence="6">The sequence shown here is derived from an EMBL/GenBank/DDBJ whole genome shotgun (WGS) entry which is preliminary data.</text>
</comment>
<sequence length="137" mass="14088">MNTIQLGATLPSATPRRIGLALSGLAILVLLADAVAQLLAIPPVLNAAASIGWPSTPALWQCVGAVLAAATLLYAIPRTAFLGGLLITGYLGGAVASHVRVGEDIVGPTIAAVAICAIVWGALWLRDERFRALTRAR</sequence>
<dbReference type="GO" id="GO:0016020">
    <property type="term" value="C:membrane"/>
    <property type="evidence" value="ECO:0007669"/>
    <property type="project" value="UniProtKB-SubCell"/>
</dbReference>
<feature type="transmembrane region" description="Helical" evidence="5">
    <location>
        <begin position="105"/>
        <end position="125"/>
    </location>
</feature>
<dbReference type="AlphaFoldDB" id="A0A9X2BX96"/>
<dbReference type="EMBL" id="JAJLJH010000001">
    <property type="protein sequence ID" value="MCK9684348.1"/>
    <property type="molecule type" value="Genomic_DNA"/>
</dbReference>
<name>A0A9X2BX96_9BURK</name>
<gene>
    <name evidence="6" type="ORF">LPC04_01355</name>
</gene>
<evidence type="ECO:0000256" key="2">
    <source>
        <dbReference type="ARBA" id="ARBA00022692"/>
    </source>
</evidence>
<reference evidence="6" key="1">
    <citation type="submission" date="2021-11" db="EMBL/GenBank/DDBJ databases">
        <title>BS-T2-15 a new species belonging to the Comamonadaceae family isolated from the soil of a French oak forest.</title>
        <authorList>
            <person name="Mieszkin S."/>
            <person name="Alain K."/>
        </authorList>
    </citation>
    <scope>NUCLEOTIDE SEQUENCE</scope>
    <source>
        <strain evidence="6">BS-T2-15</strain>
    </source>
</reference>
<keyword evidence="3 5" id="KW-1133">Transmembrane helix</keyword>
<evidence type="ECO:0000256" key="5">
    <source>
        <dbReference type="SAM" id="Phobius"/>
    </source>
</evidence>
<comment type="subcellular location">
    <subcellularLocation>
        <location evidence="1">Membrane</location>
        <topology evidence="1">Multi-pass membrane protein</topology>
    </subcellularLocation>
</comment>
<evidence type="ECO:0000313" key="7">
    <source>
        <dbReference type="Proteomes" id="UP001139353"/>
    </source>
</evidence>